<accession>A0ACC1QFH2</accession>
<dbReference type="EMBL" id="JANAKD010002748">
    <property type="protein sequence ID" value="KAJ3472975.1"/>
    <property type="molecule type" value="Genomic_DNA"/>
</dbReference>
<reference evidence="1" key="1">
    <citation type="submission" date="2022-07" db="EMBL/GenBank/DDBJ databases">
        <title>Genome Sequence of Lecanicillium saksenae.</title>
        <authorList>
            <person name="Buettner E."/>
        </authorList>
    </citation>
    <scope>NUCLEOTIDE SEQUENCE</scope>
    <source>
        <strain evidence="1">VT-O1</strain>
    </source>
</reference>
<proteinExistence type="predicted"/>
<name>A0ACC1QFH2_9HYPO</name>
<evidence type="ECO:0000313" key="1">
    <source>
        <dbReference type="EMBL" id="KAJ3472975.1"/>
    </source>
</evidence>
<sequence length="150" mass="15571">MLPTVTVHPGDQQTGVLSEVTVTKTVTVPPSTVISTVYVTKTPAGGESSASGSSGSASSASPSSASPSSPSAILGFAGIEAARVRDGDAARIILGRHIHRQDHRHGDSHGAREGHHTRQQHREPVCGYSEPAPSRRATELVISPVNTHDN</sequence>
<protein>
    <submittedName>
        <fullName evidence="1">Uncharacterized protein</fullName>
    </submittedName>
</protein>
<gene>
    <name evidence="1" type="ORF">NLG97_g10599</name>
</gene>
<comment type="caution">
    <text evidence="1">The sequence shown here is derived from an EMBL/GenBank/DDBJ whole genome shotgun (WGS) entry which is preliminary data.</text>
</comment>
<keyword evidence="2" id="KW-1185">Reference proteome</keyword>
<organism evidence="1 2">
    <name type="scientific">Lecanicillium saksenae</name>
    <dbReference type="NCBI Taxonomy" id="468837"/>
    <lineage>
        <taxon>Eukaryota</taxon>
        <taxon>Fungi</taxon>
        <taxon>Dikarya</taxon>
        <taxon>Ascomycota</taxon>
        <taxon>Pezizomycotina</taxon>
        <taxon>Sordariomycetes</taxon>
        <taxon>Hypocreomycetidae</taxon>
        <taxon>Hypocreales</taxon>
        <taxon>Cordycipitaceae</taxon>
        <taxon>Lecanicillium</taxon>
    </lineage>
</organism>
<evidence type="ECO:0000313" key="2">
    <source>
        <dbReference type="Proteomes" id="UP001148737"/>
    </source>
</evidence>
<dbReference type="Proteomes" id="UP001148737">
    <property type="component" value="Unassembled WGS sequence"/>
</dbReference>